<keyword evidence="6" id="KW-1185">Reference proteome</keyword>
<dbReference type="KEGG" id="dre:110439949"/>
<evidence type="ECO:0000256" key="2">
    <source>
        <dbReference type="ARBA" id="ARBA00022741"/>
    </source>
</evidence>
<dbReference type="RefSeq" id="XP_021333670.2">
    <property type="nucleotide sequence ID" value="XM_021477995.3"/>
</dbReference>
<dbReference type="InterPro" id="IPR027417">
    <property type="entry name" value="P-loop_NTPase"/>
</dbReference>
<dbReference type="RefSeq" id="XP_073809078.1">
    <property type="nucleotide sequence ID" value="XM_073952977.1"/>
</dbReference>
<feature type="region of interest" description="Disordered" evidence="4">
    <location>
        <begin position="425"/>
        <end position="449"/>
    </location>
</feature>
<dbReference type="PANTHER" id="PTHR10903">
    <property type="entry name" value="GTPASE, IMAP FAMILY MEMBER-RELATED"/>
    <property type="match status" value="1"/>
</dbReference>
<evidence type="ECO:0000256" key="1">
    <source>
        <dbReference type="ARBA" id="ARBA00008535"/>
    </source>
</evidence>
<feature type="domain" description="AIG1-type G" evidence="5">
    <location>
        <begin position="244"/>
        <end position="431"/>
    </location>
</feature>
<evidence type="ECO:0000256" key="3">
    <source>
        <dbReference type="ARBA" id="ARBA00023134"/>
    </source>
</evidence>
<feature type="compositionally biased region" description="Basic and acidic residues" evidence="4">
    <location>
        <begin position="202"/>
        <end position="219"/>
    </location>
</feature>
<reference evidence="7" key="1">
    <citation type="submission" date="2025-08" db="UniProtKB">
        <authorList>
            <consortium name="RefSeq"/>
        </authorList>
    </citation>
    <scope>IDENTIFICATION</scope>
    <source>
        <strain evidence="7">Tuebingen</strain>
        <tissue evidence="7">Fibroblasts and whole tissue</tissue>
    </source>
</reference>
<sequence length="449" mass="49986">MEAPQKLQVILLGATGSGKSASGNIILNKKVFKSYASTQSVTLSYQTASATVNGMEVTVVDTPGWHCTKISEDEVASQIKTAILSLNGPYAFLLVFPIGSFTAKEMLMIPKLHKVLGEQFMNHTSILFTHSDNLESKSFKQFLEEETGPLRSIILSCGNRVFTWNNKDSSSVKKSLNKVLQALKVTQIKSDDEMDCANINNQDEKMRIRKPEQGQHPSDKVTGPSNAQKKRPKKDNTDPQDKTTQQVRVVVLGKTGSGKTSTIQTLLGKDAKTKSSKSPVYTISRPGVNLMLIDSPGIKDETEVNDSISQSLSHATPGLHVIMIVIKVGEITAETFKMIDHIHTCLDKSRAHTLIVFSGKDDLEDKDIEGFIKENTELDGLLKMYDKRYHALNNKDIEDQTQVNQLLEKISDIYHKNKGQFIKEHGKRQEKAEKLQKSENQDNSEGIWI</sequence>
<dbReference type="InterPro" id="IPR006703">
    <property type="entry name" value="G_AIG1"/>
</dbReference>
<name>A0A8M9QI29_DANRE</name>
<dbReference type="InterPro" id="IPR045058">
    <property type="entry name" value="GIMA/IAN/Toc"/>
</dbReference>
<feature type="compositionally biased region" description="Basic and acidic residues" evidence="4">
    <location>
        <begin position="425"/>
        <end position="440"/>
    </location>
</feature>
<dbReference type="GeneID" id="110439949"/>
<evidence type="ECO:0000259" key="5">
    <source>
        <dbReference type="PROSITE" id="PS51720"/>
    </source>
</evidence>
<dbReference type="SUPFAM" id="SSF52540">
    <property type="entry name" value="P-loop containing nucleoside triphosphate hydrolases"/>
    <property type="match status" value="2"/>
</dbReference>
<dbReference type="Proteomes" id="UP000000437">
    <property type="component" value="Chromosome 1"/>
</dbReference>
<comment type="similarity">
    <text evidence="1">Belongs to the TRAFAC class TrmE-Era-EngA-EngB-Septin-like GTPase superfamily. AIG1/Toc34/Toc159-like paraseptin GTPase family. IAN subfamily.</text>
</comment>
<keyword evidence="2" id="KW-0547">Nucleotide-binding</keyword>
<protein>
    <submittedName>
        <fullName evidence="7">GTPase IMAP family member 8</fullName>
    </submittedName>
</protein>
<keyword evidence="3" id="KW-0342">GTP-binding</keyword>
<feature type="region of interest" description="Disordered" evidence="4">
    <location>
        <begin position="202"/>
        <end position="246"/>
    </location>
</feature>
<organism evidence="6 7">
    <name type="scientific">Danio rerio</name>
    <name type="common">Zebrafish</name>
    <name type="synonym">Brachydanio rerio</name>
    <dbReference type="NCBI Taxonomy" id="7955"/>
    <lineage>
        <taxon>Eukaryota</taxon>
        <taxon>Metazoa</taxon>
        <taxon>Chordata</taxon>
        <taxon>Craniata</taxon>
        <taxon>Vertebrata</taxon>
        <taxon>Euteleostomi</taxon>
        <taxon>Actinopterygii</taxon>
        <taxon>Neopterygii</taxon>
        <taxon>Teleostei</taxon>
        <taxon>Ostariophysi</taxon>
        <taxon>Cypriniformes</taxon>
        <taxon>Danionidae</taxon>
        <taxon>Danioninae</taxon>
        <taxon>Danio</taxon>
    </lineage>
</organism>
<dbReference type="PROSITE" id="PS51720">
    <property type="entry name" value="G_AIG1"/>
    <property type="match status" value="2"/>
</dbReference>
<gene>
    <name evidence="7" type="primary">LOC110439949</name>
</gene>
<evidence type="ECO:0000313" key="7">
    <source>
        <dbReference type="RefSeq" id="XP_021333670.2"/>
    </source>
</evidence>
<evidence type="ECO:0000313" key="6">
    <source>
        <dbReference type="Proteomes" id="UP000000437"/>
    </source>
</evidence>
<dbReference type="OrthoDB" id="8954335at2759"/>
<proteinExistence type="inferred from homology"/>
<dbReference type="Pfam" id="PF04548">
    <property type="entry name" value="AIG1"/>
    <property type="match status" value="2"/>
</dbReference>
<feature type="domain" description="AIG1-type G" evidence="5">
    <location>
        <begin position="4"/>
        <end position="209"/>
    </location>
</feature>
<dbReference type="Gene3D" id="3.40.50.300">
    <property type="entry name" value="P-loop containing nucleotide triphosphate hydrolases"/>
    <property type="match status" value="2"/>
</dbReference>
<dbReference type="PANTHER" id="PTHR10903:SF186">
    <property type="entry name" value="GTPASE IMAP FAMILY MEMBER 4-LIKE-RELATED"/>
    <property type="match status" value="1"/>
</dbReference>
<accession>A0A8M9QI29</accession>
<dbReference type="FunFam" id="3.40.50.300:FF:000366">
    <property type="entry name" value="GTPase, IMAP family member 2"/>
    <property type="match status" value="1"/>
</dbReference>
<evidence type="ECO:0000256" key="4">
    <source>
        <dbReference type="SAM" id="MobiDB-lite"/>
    </source>
</evidence>
<dbReference type="AlphaFoldDB" id="A0A8M9QI29"/>
<dbReference type="GO" id="GO:0005525">
    <property type="term" value="F:GTP binding"/>
    <property type="evidence" value="ECO:0007669"/>
    <property type="project" value="UniProtKB-KW"/>
</dbReference>
<dbReference type="GO" id="GO:0003924">
    <property type="term" value="F:GTPase activity"/>
    <property type="evidence" value="ECO:0000318"/>
    <property type="project" value="GO_Central"/>
</dbReference>